<dbReference type="GO" id="GO:0005524">
    <property type="term" value="F:ATP binding"/>
    <property type="evidence" value="ECO:0007669"/>
    <property type="project" value="UniProtKB-UniRule"/>
</dbReference>
<gene>
    <name evidence="3" type="ORF">AMK59_4561</name>
</gene>
<name>A0A0T6B945_9SCAR</name>
<dbReference type="GO" id="GO:0071932">
    <property type="term" value="P:replication fork reversal"/>
    <property type="evidence" value="ECO:0007669"/>
    <property type="project" value="TreeGrafter"/>
</dbReference>
<dbReference type="GO" id="GO:0005634">
    <property type="term" value="C:nucleus"/>
    <property type="evidence" value="ECO:0007669"/>
    <property type="project" value="UniProtKB-SubCell"/>
</dbReference>
<keyword evidence="1" id="KW-0539">Nucleus</keyword>
<keyword evidence="1" id="KW-0347">Helicase</keyword>
<sequence length="225" mass="25339">MNKCITQLANAFTYKGELQIANDTIGNATLKIPNLNVLQETHREEIWLLNTLDSSLENSVKVLDTGPVWQNCKTKENNHAINVNAYEAAVIKHIITALLKGGVESNSIGVIAPYTAQVSKLSTSLLNKDINISTVDQFQGRDNEVIIFSCTVSRDVNYPFTAKEYCILEDRRRLNVAITRAKHKLILIGDLAAVRVYTPFRQLLENMPSHYFIRLTDGEDGFDWQ</sequence>
<keyword evidence="1" id="KW-0411">Iron-sulfur</keyword>
<dbReference type="PANTHER" id="PTHR10887:SF433">
    <property type="entry name" value="DNA REPLICATION ATP-DEPENDENT HELICASE_NUCLEASE DNA2"/>
    <property type="match status" value="1"/>
</dbReference>
<keyword evidence="1" id="KW-0234">DNA repair</keyword>
<dbReference type="GO" id="GO:0006281">
    <property type="term" value="P:DNA repair"/>
    <property type="evidence" value="ECO:0007669"/>
    <property type="project" value="UniProtKB-KW"/>
</dbReference>
<keyword evidence="1" id="KW-0158">Chromosome</keyword>
<dbReference type="PANTHER" id="PTHR10887">
    <property type="entry name" value="DNA2/NAM7 HELICASE FAMILY"/>
    <property type="match status" value="1"/>
</dbReference>
<dbReference type="AlphaFoldDB" id="A0A0T6B945"/>
<organism evidence="3 4">
    <name type="scientific">Oryctes borbonicus</name>
    <dbReference type="NCBI Taxonomy" id="1629725"/>
    <lineage>
        <taxon>Eukaryota</taxon>
        <taxon>Metazoa</taxon>
        <taxon>Ecdysozoa</taxon>
        <taxon>Arthropoda</taxon>
        <taxon>Hexapoda</taxon>
        <taxon>Insecta</taxon>
        <taxon>Pterygota</taxon>
        <taxon>Neoptera</taxon>
        <taxon>Endopterygota</taxon>
        <taxon>Coleoptera</taxon>
        <taxon>Polyphaga</taxon>
        <taxon>Scarabaeiformia</taxon>
        <taxon>Scarabaeidae</taxon>
        <taxon>Dynastinae</taxon>
        <taxon>Oryctes</taxon>
    </lineage>
</organism>
<comment type="function">
    <text evidence="1">Key enzyme involved in DNA replication and DNA repair. Involved in Okazaki fragments processing by cleaving long flaps that escape FEN1: flaps that are longer than 27 nucleotides are coated by replication protein A complex (RPA), leading to recruit DNA2 which cleaves the flap until it is too short to bind RPA and becomes a substrate for FEN1. Also involved in 5'-end resection of DNA during double-strand break (DSB) repair by mediating the cleavage of 5'-ssDNA.</text>
</comment>
<comment type="similarity">
    <text evidence="1">Belongs to the DNA2/NAM7 helicase family.</text>
</comment>
<dbReference type="EC" id="3.6.4.12" evidence="1"/>
<evidence type="ECO:0000313" key="4">
    <source>
        <dbReference type="Proteomes" id="UP000051574"/>
    </source>
</evidence>
<dbReference type="Proteomes" id="UP000051574">
    <property type="component" value="Unassembled WGS sequence"/>
</dbReference>
<keyword evidence="1" id="KW-0238">DNA-binding</keyword>
<keyword evidence="1" id="KW-0479">Metal-binding</keyword>
<evidence type="ECO:0000313" key="3">
    <source>
        <dbReference type="EMBL" id="KRT83742.1"/>
    </source>
</evidence>
<dbReference type="InterPro" id="IPR027417">
    <property type="entry name" value="P-loop_NTPase"/>
</dbReference>
<dbReference type="Gene3D" id="3.40.50.300">
    <property type="entry name" value="P-loop containing nucleotide triphosphate hydrolases"/>
    <property type="match status" value="1"/>
</dbReference>
<dbReference type="InterPro" id="IPR041679">
    <property type="entry name" value="DNA2/NAM7-like_C"/>
</dbReference>
<dbReference type="GO" id="GO:0046872">
    <property type="term" value="F:metal ion binding"/>
    <property type="evidence" value="ECO:0007669"/>
    <property type="project" value="UniProtKB-UniRule"/>
</dbReference>
<dbReference type="InterPro" id="IPR045055">
    <property type="entry name" value="DNA2/NAM7-like"/>
</dbReference>
<dbReference type="OrthoDB" id="306218at2759"/>
<accession>A0A0T6B945</accession>
<feature type="domain" description="DNA2/NAM7 helicase-like C-terminal" evidence="2">
    <location>
        <begin position="1"/>
        <end position="190"/>
    </location>
</feature>
<protein>
    <recommendedName>
        <fullName evidence="1">DNA replication ATP-dependent helicase/nuclease</fullName>
        <ecNumber evidence="1">3.1.-.-</ecNumber>
        <ecNumber evidence="1">3.6.4.12</ecNumber>
    </recommendedName>
</protein>
<evidence type="ECO:0000259" key="2">
    <source>
        <dbReference type="Pfam" id="PF13087"/>
    </source>
</evidence>
<keyword evidence="1" id="KW-0378">Hydrolase</keyword>
<keyword evidence="4" id="KW-1185">Reference proteome</keyword>
<comment type="caution">
    <text evidence="3">The sequence shown here is derived from an EMBL/GenBank/DDBJ whole genome shotgun (WGS) entry which is preliminary data.</text>
</comment>
<feature type="non-terminal residue" evidence="3">
    <location>
        <position position="225"/>
    </location>
</feature>
<dbReference type="GO" id="GO:0051539">
    <property type="term" value="F:4 iron, 4 sulfur cluster binding"/>
    <property type="evidence" value="ECO:0007669"/>
    <property type="project" value="UniProtKB-UniRule"/>
</dbReference>
<keyword evidence="1" id="KW-0067">ATP-binding</keyword>
<dbReference type="CDD" id="cd18808">
    <property type="entry name" value="SF1_C_Upf1"/>
    <property type="match status" value="1"/>
</dbReference>
<reference evidence="3 4" key="1">
    <citation type="submission" date="2015-09" db="EMBL/GenBank/DDBJ databases">
        <title>Draft genome of the scarab beetle Oryctes borbonicus.</title>
        <authorList>
            <person name="Meyer J.M."/>
            <person name="Markov G.V."/>
            <person name="Baskaran P."/>
            <person name="Herrmann M."/>
            <person name="Sommer R.J."/>
            <person name="Roedelsperger C."/>
        </authorList>
    </citation>
    <scope>NUCLEOTIDE SEQUENCE [LARGE SCALE GENOMIC DNA]</scope>
    <source>
        <strain evidence="3">OB123</strain>
        <tissue evidence="3">Whole animal</tissue>
    </source>
</reference>
<keyword evidence="1" id="KW-0227">DNA damage</keyword>
<keyword evidence="1" id="KW-0511">Multifunctional enzyme</keyword>
<keyword evidence="1" id="KW-0408">Iron</keyword>
<dbReference type="GO" id="GO:0017116">
    <property type="term" value="F:single-stranded DNA helicase activity"/>
    <property type="evidence" value="ECO:0007669"/>
    <property type="project" value="UniProtKB-UniRule"/>
</dbReference>
<proteinExistence type="inferred from homology"/>
<keyword evidence="1" id="KW-0540">Nuclease</keyword>
<dbReference type="GO" id="GO:0003677">
    <property type="term" value="F:DNA binding"/>
    <property type="evidence" value="ECO:0007669"/>
    <property type="project" value="UniProtKB-UniRule"/>
</dbReference>
<dbReference type="InterPro" id="IPR047187">
    <property type="entry name" value="SF1_C_Upf1"/>
</dbReference>
<evidence type="ECO:0000256" key="1">
    <source>
        <dbReference type="RuleBase" id="RU367041"/>
    </source>
</evidence>
<dbReference type="Pfam" id="PF13087">
    <property type="entry name" value="AAA_12"/>
    <property type="match status" value="1"/>
</dbReference>
<dbReference type="GO" id="GO:0033567">
    <property type="term" value="P:DNA replication, Okazaki fragment processing"/>
    <property type="evidence" value="ECO:0007669"/>
    <property type="project" value="UniProtKB-UniRule"/>
</dbReference>
<keyword evidence="1" id="KW-0547">Nucleotide-binding</keyword>
<dbReference type="GO" id="GO:0017108">
    <property type="term" value="F:5'-flap endonuclease activity"/>
    <property type="evidence" value="ECO:0007669"/>
    <property type="project" value="UniProtKB-UniRule"/>
</dbReference>
<comment type="catalytic activity">
    <reaction evidence="1">
        <text>ATP + H2O = ADP + phosphate + H(+)</text>
        <dbReference type="Rhea" id="RHEA:13065"/>
        <dbReference type="ChEBI" id="CHEBI:15377"/>
        <dbReference type="ChEBI" id="CHEBI:15378"/>
        <dbReference type="ChEBI" id="CHEBI:30616"/>
        <dbReference type="ChEBI" id="CHEBI:43474"/>
        <dbReference type="ChEBI" id="CHEBI:456216"/>
        <dbReference type="EC" id="3.6.4.12"/>
    </reaction>
</comment>
<keyword evidence="1" id="KW-0004">4Fe-4S</keyword>
<dbReference type="EMBL" id="LJIG01009107">
    <property type="protein sequence ID" value="KRT83742.1"/>
    <property type="molecule type" value="Genomic_DNA"/>
</dbReference>
<dbReference type="SUPFAM" id="SSF52540">
    <property type="entry name" value="P-loop containing nucleoside triphosphate hydrolases"/>
    <property type="match status" value="1"/>
</dbReference>
<comment type="subcellular location">
    <subcellularLocation>
        <location evidence="1">Nucleus</location>
    </subcellularLocation>
    <subcellularLocation>
        <location evidence="1">Chromosome</location>
    </subcellularLocation>
</comment>
<dbReference type="GO" id="GO:0005694">
    <property type="term" value="C:chromosome"/>
    <property type="evidence" value="ECO:0007669"/>
    <property type="project" value="UniProtKB-SubCell"/>
</dbReference>
<keyword evidence="1" id="KW-0235">DNA replication</keyword>
<dbReference type="EC" id="3.1.-.-" evidence="1"/>
<dbReference type="GO" id="GO:0005737">
    <property type="term" value="C:cytoplasm"/>
    <property type="evidence" value="ECO:0007669"/>
    <property type="project" value="TreeGrafter"/>
</dbReference>